<dbReference type="GO" id="GO:0005773">
    <property type="term" value="C:vacuole"/>
    <property type="evidence" value="ECO:0007669"/>
    <property type="project" value="GOC"/>
</dbReference>
<sequence length="437" mass="49089">MSVKAVCVIGCILLGISARGAAEDDGQSQPRIWALLVAGSKYYINYRHQADICHAYQVLHRHGVPDERIVVMMYDDIAHSDSNPSPGVLINHPNGSNVYEGVIKDYTGDEVSPQNFLKVLRGDKEAMHGIGSGKVIDSKPEDRIFVYFADHGAPNLILFPTDAYLHGKDLVDTLKEMHANDRFSKLVFYLEACESGSMFSEILPANINVFATTAASPTESSTACYWDEFRQTYLGDVYSVKWIEDSDAEDLLKETLQTQYQIVKRETKTSAVEEYGDLSIGKMTLSKFQGHKKAEPITLPPVPCESVDSRQVPVAILKRKIQTAPDMDTRLKLQNDLTQLYRRRSFLERKMTQIVNHLKYDTSVFEKTLASNQDHQCYRRVVDRFDEVCFGLGRNPHALGFMHVFVNMCASTRPNKAAEILAALDTVCDHPKTEGIV</sequence>
<dbReference type="PIRSF" id="PIRSF019663">
    <property type="entry name" value="Legumain"/>
    <property type="match status" value="1"/>
</dbReference>
<feature type="chain" id="PRO_5030684058" description="legumain" evidence="9">
    <location>
        <begin position="23"/>
        <end position="437"/>
    </location>
</feature>
<evidence type="ECO:0000256" key="3">
    <source>
        <dbReference type="ARBA" id="ARBA00012628"/>
    </source>
</evidence>
<feature type="active site" description="Nucleophile" evidence="8">
    <location>
        <position position="193"/>
    </location>
</feature>
<name>A0A7T1X2W2_9ACAR</name>
<dbReference type="AlphaFoldDB" id="A0A7T1X2W2"/>
<evidence type="ECO:0000256" key="2">
    <source>
        <dbReference type="ARBA" id="ARBA00009941"/>
    </source>
</evidence>
<reference evidence="11" key="1">
    <citation type="submission" date="2020-04" db="EMBL/GenBank/DDBJ databases">
        <authorList>
            <person name="Li Z."/>
            <person name="Yang W."/>
            <person name="Xu X."/>
        </authorList>
    </citation>
    <scope>NUCLEOTIDE SEQUENCE</scope>
</reference>
<evidence type="ECO:0000256" key="6">
    <source>
        <dbReference type="ARBA" id="ARBA00022801"/>
    </source>
</evidence>
<evidence type="ECO:0000256" key="9">
    <source>
        <dbReference type="SAM" id="SignalP"/>
    </source>
</evidence>
<protein>
    <recommendedName>
        <fullName evidence="3">legumain</fullName>
        <ecNumber evidence="3">3.4.22.34</ecNumber>
    </recommendedName>
</protein>
<dbReference type="GO" id="GO:0004197">
    <property type="term" value="F:cysteine-type endopeptidase activity"/>
    <property type="evidence" value="ECO:0007669"/>
    <property type="project" value="UniProtKB-EC"/>
</dbReference>
<dbReference type="GO" id="GO:0051603">
    <property type="term" value="P:proteolysis involved in protein catabolic process"/>
    <property type="evidence" value="ECO:0007669"/>
    <property type="project" value="TreeGrafter"/>
</dbReference>
<comment type="similarity">
    <text evidence="2">Belongs to the peptidase C13 family.</text>
</comment>
<dbReference type="Gene3D" id="3.40.50.1460">
    <property type="match status" value="1"/>
</dbReference>
<evidence type="ECO:0000313" key="11">
    <source>
        <dbReference type="EMBL" id="QPP18928.1"/>
    </source>
</evidence>
<organism evidence="11">
    <name type="scientific">Dermanyssus gallinae</name>
    <dbReference type="NCBI Taxonomy" id="34641"/>
    <lineage>
        <taxon>Eukaryota</taxon>
        <taxon>Metazoa</taxon>
        <taxon>Ecdysozoa</taxon>
        <taxon>Arthropoda</taxon>
        <taxon>Chelicerata</taxon>
        <taxon>Arachnida</taxon>
        <taxon>Acari</taxon>
        <taxon>Parasitiformes</taxon>
        <taxon>Mesostigmata</taxon>
        <taxon>Gamasina</taxon>
        <taxon>Dermanyssoidea</taxon>
        <taxon>Dermanyssidae</taxon>
        <taxon>Dermanyssus</taxon>
    </lineage>
</organism>
<proteinExistence type="evidence at transcript level"/>
<dbReference type="EC" id="3.4.22.34" evidence="3"/>
<dbReference type="PRINTS" id="PR00776">
    <property type="entry name" value="HEMOGLOBNASE"/>
</dbReference>
<evidence type="ECO:0000256" key="5">
    <source>
        <dbReference type="ARBA" id="ARBA00022729"/>
    </source>
</evidence>
<comment type="catalytic activity">
    <reaction evidence="1">
        <text>Hydrolysis of proteins and small molecule substrates at -Asn-|-Xaa- bonds.</text>
        <dbReference type="EC" id="3.4.22.34"/>
    </reaction>
</comment>
<evidence type="ECO:0000259" key="10">
    <source>
        <dbReference type="Pfam" id="PF20985"/>
    </source>
</evidence>
<dbReference type="InterPro" id="IPR046427">
    <property type="entry name" value="Legumain_prodom_sf"/>
</dbReference>
<dbReference type="CDD" id="cd21115">
    <property type="entry name" value="legumain_C"/>
    <property type="match status" value="1"/>
</dbReference>
<dbReference type="PANTHER" id="PTHR12000:SF42">
    <property type="entry name" value="LEGUMAIN"/>
    <property type="match status" value="1"/>
</dbReference>
<feature type="domain" description="Legumain prodomain" evidence="10">
    <location>
        <begin position="336"/>
        <end position="428"/>
    </location>
</feature>
<keyword evidence="7" id="KW-0788">Thiol protease</keyword>
<feature type="signal peptide" evidence="9">
    <location>
        <begin position="1"/>
        <end position="22"/>
    </location>
</feature>
<dbReference type="FunFam" id="3.40.50.1460:FF:000006">
    <property type="entry name" value="Legumain"/>
    <property type="match status" value="1"/>
</dbReference>
<accession>A0A7T1X2W2</accession>
<dbReference type="PANTHER" id="PTHR12000">
    <property type="entry name" value="HEMOGLOBINASE FAMILY MEMBER"/>
    <property type="match status" value="1"/>
</dbReference>
<dbReference type="InterPro" id="IPR001096">
    <property type="entry name" value="Peptidase_C13"/>
</dbReference>
<dbReference type="Pfam" id="PF01650">
    <property type="entry name" value="Peptidase_C13"/>
    <property type="match status" value="1"/>
</dbReference>
<dbReference type="Gene3D" id="1.10.132.130">
    <property type="match status" value="1"/>
</dbReference>
<dbReference type="InterPro" id="IPR048501">
    <property type="entry name" value="Legum_prodom"/>
</dbReference>
<keyword evidence="5 9" id="KW-0732">Signal</keyword>
<keyword evidence="4" id="KW-0645">Protease</keyword>
<feature type="active site" evidence="8">
    <location>
        <position position="151"/>
    </location>
</feature>
<evidence type="ECO:0000256" key="4">
    <source>
        <dbReference type="ARBA" id="ARBA00022670"/>
    </source>
</evidence>
<dbReference type="Pfam" id="PF20985">
    <property type="entry name" value="Legum_prodom"/>
    <property type="match status" value="1"/>
</dbReference>
<dbReference type="GO" id="GO:0006624">
    <property type="term" value="P:vacuolar protein processing"/>
    <property type="evidence" value="ECO:0007669"/>
    <property type="project" value="TreeGrafter"/>
</dbReference>
<dbReference type="EMBL" id="MT313289">
    <property type="protein sequence ID" value="QPP18928.1"/>
    <property type="molecule type" value="mRNA"/>
</dbReference>
<evidence type="ECO:0000256" key="1">
    <source>
        <dbReference type="ARBA" id="ARBA00000810"/>
    </source>
</evidence>
<evidence type="ECO:0000256" key="7">
    <source>
        <dbReference type="ARBA" id="ARBA00022807"/>
    </source>
</evidence>
<keyword evidence="6" id="KW-0378">Hydrolase</keyword>
<evidence type="ECO:0000256" key="8">
    <source>
        <dbReference type="PIRSR" id="PIRSR019663-1"/>
    </source>
</evidence>